<evidence type="ECO:0000313" key="3">
    <source>
        <dbReference type="EMBL" id="RHA82098.1"/>
    </source>
</evidence>
<dbReference type="Proteomes" id="UP000285740">
    <property type="component" value="Unassembled WGS sequence"/>
</dbReference>
<dbReference type="Proteomes" id="UP000284598">
    <property type="component" value="Unassembled WGS sequence"/>
</dbReference>
<protein>
    <submittedName>
        <fullName evidence="3">Uncharacterized protein</fullName>
    </submittedName>
</protein>
<organism evidence="3 5">
    <name type="scientific">Eubacterium ventriosum</name>
    <dbReference type="NCBI Taxonomy" id="39496"/>
    <lineage>
        <taxon>Bacteria</taxon>
        <taxon>Bacillati</taxon>
        <taxon>Bacillota</taxon>
        <taxon>Clostridia</taxon>
        <taxon>Eubacteriales</taxon>
        <taxon>Eubacteriaceae</taxon>
        <taxon>Eubacterium</taxon>
    </lineage>
</organism>
<sequence>MVNIFRNKEINKLIKEVKKSSQLKHQEEEIEMYYEKLKEEIKDDHYKFIAYKMEIESELNLNFSALWISTLAVIASCIFGIISSNKGSGNLVTGLGILGIVMAFIYYQVTKKARKKFLPIKYVLDIIKEEKRW</sequence>
<dbReference type="EMBL" id="QSFV01000001">
    <property type="protein sequence ID" value="RHA82098.1"/>
    <property type="molecule type" value="Genomic_DNA"/>
</dbReference>
<dbReference type="RefSeq" id="WP_118024859.1">
    <property type="nucleotide sequence ID" value="NZ_CAUFTG010000047.1"/>
</dbReference>
<keyword evidence="1" id="KW-1133">Transmembrane helix</keyword>
<reference evidence="4 5" key="1">
    <citation type="submission" date="2018-08" db="EMBL/GenBank/DDBJ databases">
        <title>A genome reference for cultivated species of the human gut microbiota.</title>
        <authorList>
            <person name="Zou Y."/>
            <person name="Xue W."/>
            <person name="Luo G."/>
        </authorList>
    </citation>
    <scope>NUCLEOTIDE SEQUENCE [LARGE SCALE GENOMIC DNA]</scope>
    <source>
        <strain evidence="3 5">AM42-30</strain>
        <strain evidence="2 4">AM43-2</strain>
    </source>
</reference>
<evidence type="ECO:0000313" key="5">
    <source>
        <dbReference type="Proteomes" id="UP000285740"/>
    </source>
</evidence>
<proteinExistence type="predicted"/>
<evidence type="ECO:0000256" key="1">
    <source>
        <dbReference type="SAM" id="Phobius"/>
    </source>
</evidence>
<evidence type="ECO:0000313" key="2">
    <source>
        <dbReference type="EMBL" id="RHA56068.1"/>
    </source>
</evidence>
<feature type="transmembrane region" description="Helical" evidence="1">
    <location>
        <begin position="61"/>
        <end position="82"/>
    </location>
</feature>
<accession>A0A413TAQ4</accession>
<name>A0A413TAQ4_9FIRM</name>
<keyword evidence="1" id="KW-0812">Transmembrane</keyword>
<evidence type="ECO:0000313" key="4">
    <source>
        <dbReference type="Proteomes" id="UP000284598"/>
    </source>
</evidence>
<gene>
    <name evidence="3" type="ORF">DW918_00730</name>
    <name evidence="2" type="ORF">DW929_03000</name>
</gene>
<dbReference type="EMBL" id="QSFO01000003">
    <property type="protein sequence ID" value="RHA56068.1"/>
    <property type="molecule type" value="Genomic_DNA"/>
</dbReference>
<dbReference type="AlphaFoldDB" id="A0A413TAQ4"/>
<keyword evidence="1" id="KW-0472">Membrane</keyword>
<feature type="transmembrane region" description="Helical" evidence="1">
    <location>
        <begin position="88"/>
        <end position="107"/>
    </location>
</feature>
<comment type="caution">
    <text evidence="3">The sequence shown here is derived from an EMBL/GenBank/DDBJ whole genome shotgun (WGS) entry which is preliminary data.</text>
</comment>